<name>A0A9W9CTM9_9PEZI</name>
<feature type="transmembrane region" description="Helical" evidence="5">
    <location>
        <begin position="296"/>
        <end position="317"/>
    </location>
</feature>
<feature type="transmembrane region" description="Helical" evidence="5">
    <location>
        <begin position="96"/>
        <end position="116"/>
    </location>
</feature>
<dbReference type="GO" id="GO:0004930">
    <property type="term" value="F:G protein-coupled receptor activity"/>
    <property type="evidence" value="ECO:0007669"/>
    <property type="project" value="TreeGrafter"/>
</dbReference>
<keyword evidence="3 5" id="KW-1133">Transmembrane helix</keyword>
<dbReference type="OrthoDB" id="100006at2759"/>
<keyword evidence="2 5" id="KW-0812">Transmembrane</keyword>
<evidence type="ECO:0000256" key="3">
    <source>
        <dbReference type="ARBA" id="ARBA00022989"/>
    </source>
</evidence>
<evidence type="ECO:0000256" key="5">
    <source>
        <dbReference type="SAM" id="Phobius"/>
    </source>
</evidence>
<feature type="transmembrane region" description="Helical" evidence="5">
    <location>
        <begin position="264"/>
        <end position="284"/>
    </location>
</feature>
<dbReference type="SUPFAM" id="SSF81321">
    <property type="entry name" value="Family A G protein-coupled receptor-like"/>
    <property type="match status" value="1"/>
</dbReference>
<dbReference type="PROSITE" id="PS50262">
    <property type="entry name" value="G_PROTEIN_RECEP_F1_2"/>
    <property type="match status" value="1"/>
</dbReference>
<evidence type="ECO:0000256" key="1">
    <source>
        <dbReference type="ARBA" id="ARBA00004141"/>
    </source>
</evidence>
<dbReference type="GO" id="GO:0005886">
    <property type="term" value="C:plasma membrane"/>
    <property type="evidence" value="ECO:0007669"/>
    <property type="project" value="TreeGrafter"/>
</dbReference>
<organism evidence="7 8">
    <name type="scientific">Gnomoniopsis smithogilvyi</name>
    <dbReference type="NCBI Taxonomy" id="1191159"/>
    <lineage>
        <taxon>Eukaryota</taxon>
        <taxon>Fungi</taxon>
        <taxon>Dikarya</taxon>
        <taxon>Ascomycota</taxon>
        <taxon>Pezizomycotina</taxon>
        <taxon>Sordariomycetes</taxon>
        <taxon>Sordariomycetidae</taxon>
        <taxon>Diaporthales</taxon>
        <taxon>Gnomoniaceae</taxon>
        <taxon>Gnomoniopsis</taxon>
    </lineage>
</organism>
<sequence length="343" mass="39054">MWIKSSNDDKWSFRYMLIMNLTVAEFLNSWNNTLSGFNVVSSRQTLQPGISCDLNGWIGQVSVQAADFSVLAIALTTLLTVHFNSWVMTSTRYQQYLVCALVWVVPLLTGTIAVATGNIEPVSGNWCWIAREPNYLRYILGHGWRFVIFIIVIACYISIFISVRRRLDQRNKTPTLNPRYSFSMYTDSASDVNVSMVHDELVRGKSTMPTMVREAVTRNNSARNKETGLEAAQDAKHEAHERLGIKPRVRVLPSSQLDRDMRHWLLLSLFPLAYILVWIPGIANRMAELLGYQVDALTALQASTQLTGLVNSLVYGFREHRGLHRRKSVVREMKSHKSMDLDV</sequence>
<accession>A0A9W9CTM9</accession>
<dbReference type="Proteomes" id="UP001140453">
    <property type="component" value="Unassembled WGS sequence"/>
</dbReference>
<dbReference type="InterPro" id="IPR017452">
    <property type="entry name" value="GPCR_Rhodpsn_7TM"/>
</dbReference>
<comment type="caution">
    <text evidence="7">The sequence shown here is derived from an EMBL/GenBank/DDBJ whole genome shotgun (WGS) entry which is preliminary data.</text>
</comment>
<evidence type="ECO:0000313" key="7">
    <source>
        <dbReference type="EMBL" id="KAJ4387586.1"/>
    </source>
</evidence>
<protein>
    <recommendedName>
        <fullName evidence="6">G-protein coupled receptors family 1 profile domain-containing protein</fullName>
    </recommendedName>
</protein>
<dbReference type="Gene3D" id="1.20.1070.10">
    <property type="entry name" value="Rhodopsin 7-helix transmembrane proteins"/>
    <property type="match status" value="1"/>
</dbReference>
<dbReference type="GO" id="GO:0007189">
    <property type="term" value="P:adenylate cyclase-activating G protein-coupled receptor signaling pathway"/>
    <property type="evidence" value="ECO:0007669"/>
    <property type="project" value="TreeGrafter"/>
</dbReference>
<dbReference type="AlphaFoldDB" id="A0A9W9CTM9"/>
<feature type="domain" description="G-protein coupled receptors family 1 profile" evidence="6">
    <location>
        <begin position="1"/>
        <end position="315"/>
    </location>
</feature>
<dbReference type="PANTHER" id="PTHR23112:SF37">
    <property type="entry name" value="G PROTEIN-COUPLED RECEPTOR GPR1"/>
    <property type="match status" value="1"/>
</dbReference>
<feature type="transmembrane region" description="Helical" evidence="5">
    <location>
        <begin position="65"/>
        <end position="84"/>
    </location>
</feature>
<evidence type="ECO:0000259" key="6">
    <source>
        <dbReference type="PROSITE" id="PS50262"/>
    </source>
</evidence>
<evidence type="ECO:0000256" key="4">
    <source>
        <dbReference type="ARBA" id="ARBA00023136"/>
    </source>
</evidence>
<evidence type="ECO:0000313" key="8">
    <source>
        <dbReference type="Proteomes" id="UP001140453"/>
    </source>
</evidence>
<evidence type="ECO:0000256" key="2">
    <source>
        <dbReference type="ARBA" id="ARBA00022692"/>
    </source>
</evidence>
<gene>
    <name evidence="7" type="ORF">N0V93_008181</name>
</gene>
<dbReference type="Pfam" id="PF11710">
    <property type="entry name" value="Git3"/>
    <property type="match status" value="1"/>
</dbReference>
<dbReference type="PANTHER" id="PTHR23112">
    <property type="entry name" value="G PROTEIN-COUPLED RECEPTOR 157-RELATED"/>
    <property type="match status" value="1"/>
</dbReference>
<keyword evidence="4 5" id="KW-0472">Membrane</keyword>
<proteinExistence type="predicted"/>
<comment type="subcellular location">
    <subcellularLocation>
        <location evidence="1">Membrane</location>
        <topology evidence="1">Multi-pass membrane protein</topology>
    </subcellularLocation>
</comment>
<feature type="transmembrane region" description="Helical" evidence="5">
    <location>
        <begin position="143"/>
        <end position="163"/>
    </location>
</feature>
<keyword evidence="8" id="KW-1185">Reference proteome</keyword>
<dbReference type="CDD" id="cd00637">
    <property type="entry name" value="7tm_classA_rhodopsin-like"/>
    <property type="match status" value="1"/>
</dbReference>
<reference evidence="7" key="1">
    <citation type="submission" date="2022-10" db="EMBL/GenBank/DDBJ databases">
        <title>Tapping the CABI collections for fungal endophytes: first genome assemblies for Collariella, Neodidymelliopsis, Ascochyta clinopodiicola, Didymella pomorum, Didymosphaeria variabile, Neocosmospora piperis and Neocucurbitaria cava.</title>
        <authorList>
            <person name="Hill R."/>
        </authorList>
    </citation>
    <scope>NUCLEOTIDE SEQUENCE</scope>
    <source>
        <strain evidence="7">IMI 355082</strain>
    </source>
</reference>
<dbReference type="InterPro" id="IPR023041">
    <property type="entry name" value="Glucose_rcpt_Git3-like_N"/>
</dbReference>
<dbReference type="EMBL" id="JAPEVB010000005">
    <property type="protein sequence ID" value="KAJ4387586.1"/>
    <property type="molecule type" value="Genomic_DNA"/>
</dbReference>